<sequence length="112" mass="12804">MKKRLLTCLLCFFNQSVLSADFSCAEPNGASKMVTFFNQIDKHYMESGLLPPNEKLVRTDNSQMWEYTNKANTKAVLEVKSADTPKFFVFSLYNPKGSTIFVYKCIEILQAK</sequence>
<dbReference type="RefSeq" id="WP_065295396.1">
    <property type="nucleotide sequence ID" value="NZ_CAUUMV010000017.1"/>
</dbReference>
<feature type="chain" id="PRO_5042949774" evidence="1">
    <location>
        <begin position="20"/>
        <end position="112"/>
    </location>
</feature>
<evidence type="ECO:0000256" key="1">
    <source>
        <dbReference type="SAM" id="SignalP"/>
    </source>
</evidence>
<protein>
    <submittedName>
        <fullName evidence="2">Uncharacterized protein</fullName>
    </submittedName>
</protein>
<gene>
    <name evidence="2" type="ORF">BBB52_06555</name>
</gene>
<keyword evidence="1" id="KW-0732">Signal</keyword>
<reference evidence="2 3" key="1">
    <citation type="submission" date="2016-06" db="EMBL/GenBank/DDBJ databases">
        <title>Simultaneous identification of Haemophilus influenzae and Haemophilus haemolyticus using TaqMan real-time PCR.</title>
        <authorList>
            <person name="Price E.P."/>
            <person name="Sarovich D.S."/>
            <person name="Harris T."/>
            <person name="Spargo J.C."/>
            <person name="Nosworthy E."/>
            <person name="Beissbarth J."/>
            <person name="Smith-Vaughan H."/>
        </authorList>
    </citation>
    <scope>NUCLEOTIDE SEQUENCE [LARGE SCALE GENOMIC DNA]</scope>
    <source>
        <strain evidence="2 3">ATCC 7901</strain>
    </source>
</reference>
<accession>A0AAP7L3D4</accession>
<dbReference type="Proteomes" id="UP000092746">
    <property type="component" value="Unassembled WGS sequence"/>
</dbReference>
<dbReference type="EMBL" id="MAQE01000013">
    <property type="protein sequence ID" value="OBY51971.1"/>
    <property type="molecule type" value="Genomic_DNA"/>
</dbReference>
<organism evidence="2 3">
    <name type="scientific">Aggregatibacter aphrophilus</name>
    <name type="common">Haemophilus aphrophilus</name>
    <dbReference type="NCBI Taxonomy" id="732"/>
    <lineage>
        <taxon>Bacteria</taxon>
        <taxon>Pseudomonadati</taxon>
        <taxon>Pseudomonadota</taxon>
        <taxon>Gammaproteobacteria</taxon>
        <taxon>Pasteurellales</taxon>
        <taxon>Pasteurellaceae</taxon>
        <taxon>Aggregatibacter</taxon>
    </lineage>
</organism>
<comment type="caution">
    <text evidence="2">The sequence shown here is derived from an EMBL/GenBank/DDBJ whole genome shotgun (WGS) entry which is preliminary data.</text>
</comment>
<evidence type="ECO:0000313" key="3">
    <source>
        <dbReference type="Proteomes" id="UP000092746"/>
    </source>
</evidence>
<dbReference type="AlphaFoldDB" id="A0AAP7L3D4"/>
<name>A0AAP7L3D4_AGGAP</name>
<feature type="signal peptide" evidence="1">
    <location>
        <begin position="1"/>
        <end position="19"/>
    </location>
</feature>
<proteinExistence type="predicted"/>
<evidence type="ECO:0000313" key="2">
    <source>
        <dbReference type="EMBL" id="OBY51971.1"/>
    </source>
</evidence>